<dbReference type="PANTHER" id="PTHR44757">
    <property type="entry name" value="DIGUANYLATE CYCLASE DGCP"/>
    <property type="match status" value="1"/>
</dbReference>
<dbReference type="InterPro" id="IPR043128">
    <property type="entry name" value="Rev_trsase/Diguanyl_cyclase"/>
</dbReference>
<dbReference type="Gene3D" id="3.20.20.450">
    <property type="entry name" value="EAL domain"/>
    <property type="match status" value="1"/>
</dbReference>
<keyword evidence="5" id="KW-1185">Reference proteome</keyword>
<dbReference type="CDD" id="cd01949">
    <property type="entry name" value="GGDEF"/>
    <property type="match status" value="1"/>
</dbReference>
<evidence type="ECO:0000259" key="2">
    <source>
        <dbReference type="PROSITE" id="PS50883"/>
    </source>
</evidence>
<keyword evidence="1" id="KW-0812">Transmembrane</keyword>
<keyword evidence="1" id="KW-0472">Membrane</keyword>
<evidence type="ECO:0000313" key="5">
    <source>
        <dbReference type="Proteomes" id="UP000297608"/>
    </source>
</evidence>
<dbReference type="InterPro" id="IPR052155">
    <property type="entry name" value="Biofilm_reg_signaling"/>
</dbReference>
<feature type="transmembrane region" description="Helical" evidence="1">
    <location>
        <begin position="97"/>
        <end position="117"/>
    </location>
</feature>
<accession>A0ABY2IH06</accession>
<dbReference type="PROSITE" id="PS50883">
    <property type="entry name" value="EAL"/>
    <property type="match status" value="1"/>
</dbReference>
<name>A0ABY2IH06_9MICO</name>
<feature type="transmembrane region" description="Helical" evidence="1">
    <location>
        <begin position="221"/>
        <end position="240"/>
    </location>
</feature>
<dbReference type="InterPro" id="IPR001633">
    <property type="entry name" value="EAL_dom"/>
</dbReference>
<organism evidence="4 5">
    <name type="scientific">Cryobacterium algoricola</name>
    <dbReference type="NCBI Taxonomy" id="1259183"/>
    <lineage>
        <taxon>Bacteria</taxon>
        <taxon>Bacillati</taxon>
        <taxon>Actinomycetota</taxon>
        <taxon>Actinomycetes</taxon>
        <taxon>Micrococcales</taxon>
        <taxon>Microbacteriaceae</taxon>
        <taxon>Cryobacterium</taxon>
    </lineage>
</organism>
<feature type="domain" description="GGDEF" evidence="3">
    <location>
        <begin position="397"/>
        <end position="531"/>
    </location>
</feature>
<dbReference type="PANTHER" id="PTHR44757:SF2">
    <property type="entry name" value="BIOFILM ARCHITECTURE MAINTENANCE PROTEIN MBAA"/>
    <property type="match status" value="1"/>
</dbReference>
<dbReference type="InterPro" id="IPR035919">
    <property type="entry name" value="EAL_sf"/>
</dbReference>
<dbReference type="SMART" id="SM00052">
    <property type="entry name" value="EAL"/>
    <property type="match status" value="1"/>
</dbReference>
<feature type="transmembrane region" description="Helical" evidence="1">
    <location>
        <begin position="124"/>
        <end position="142"/>
    </location>
</feature>
<protein>
    <submittedName>
        <fullName evidence="4">EAL domain-containing protein</fullName>
    </submittedName>
</protein>
<dbReference type="InterPro" id="IPR029787">
    <property type="entry name" value="Nucleotide_cyclase"/>
</dbReference>
<feature type="transmembrane region" description="Helical" evidence="1">
    <location>
        <begin position="67"/>
        <end position="85"/>
    </location>
</feature>
<feature type="transmembrane region" description="Helical" evidence="1">
    <location>
        <begin position="186"/>
        <end position="209"/>
    </location>
</feature>
<evidence type="ECO:0000259" key="3">
    <source>
        <dbReference type="PROSITE" id="PS50887"/>
    </source>
</evidence>
<dbReference type="NCBIfam" id="TIGR00254">
    <property type="entry name" value="GGDEF"/>
    <property type="match status" value="1"/>
</dbReference>
<comment type="caution">
    <text evidence="4">The sequence shown here is derived from an EMBL/GenBank/DDBJ whole genome shotgun (WGS) entry which is preliminary data.</text>
</comment>
<feature type="transmembrane region" description="Helical" evidence="1">
    <location>
        <begin position="313"/>
        <end position="334"/>
    </location>
</feature>
<dbReference type="Gene3D" id="3.30.70.270">
    <property type="match status" value="1"/>
</dbReference>
<feature type="transmembrane region" description="Helical" evidence="1">
    <location>
        <begin position="252"/>
        <end position="272"/>
    </location>
</feature>
<dbReference type="Proteomes" id="UP000297608">
    <property type="component" value="Unassembled WGS sequence"/>
</dbReference>
<reference evidence="4 5" key="1">
    <citation type="submission" date="2019-03" db="EMBL/GenBank/DDBJ databases">
        <title>Genomics of glacier-inhabiting Cryobacterium strains.</title>
        <authorList>
            <person name="Liu Q."/>
            <person name="Xin Y.-H."/>
        </authorList>
    </citation>
    <scope>NUCLEOTIDE SEQUENCE [LARGE SCALE GENOMIC DNA]</scope>
    <source>
        <strain evidence="4 5">MDB2-B</strain>
    </source>
</reference>
<dbReference type="InterPro" id="IPR000160">
    <property type="entry name" value="GGDEF_dom"/>
</dbReference>
<dbReference type="EMBL" id="SOFG01000004">
    <property type="protein sequence ID" value="TFB90847.1"/>
    <property type="molecule type" value="Genomic_DNA"/>
</dbReference>
<keyword evidence="1" id="KW-1133">Transmembrane helix</keyword>
<feature type="domain" description="EAL" evidence="2">
    <location>
        <begin position="537"/>
        <end position="793"/>
    </location>
</feature>
<feature type="transmembrane region" description="Helical" evidence="1">
    <location>
        <begin position="340"/>
        <end position="360"/>
    </location>
</feature>
<evidence type="ECO:0000313" key="4">
    <source>
        <dbReference type="EMBL" id="TFB90847.1"/>
    </source>
</evidence>
<feature type="transmembrane region" description="Helical" evidence="1">
    <location>
        <begin position="284"/>
        <end position="301"/>
    </location>
</feature>
<dbReference type="SUPFAM" id="SSF141868">
    <property type="entry name" value="EAL domain-like"/>
    <property type="match status" value="1"/>
</dbReference>
<proteinExistence type="predicted"/>
<dbReference type="SUPFAM" id="SSF55073">
    <property type="entry name" value="Nucleotide cyclase"/>
    <property type="match status" value="1"/>
</dbReference>
<dbReference type="Pfam" id="PF00563">
    <property type="entry name" value="EAL"/>
    <property type="match status" value="1"/>
</dbReference>
<dbReference type="CDD" id="cd01948">
    <property type="entry name" value="EAL"/>
    <property type="match status" value="1"/>
</dbReference>
<dbReference type="PROSITE" id="PS50887">
    <property type="entry name" value="GGDEF"/>
    <property type="match status" value="1"/>
</dbReference>
<gene>
    <name evidence="4" type="ORF">E3O44_04605</name>
</gene>
<dbReference type="Pfam" id="PF00990">
    <property type="entry name" value="GGDEF"/>
    <property type="match status" value="1"/>
</dbReference>
<sequence length="801" mass="86517">MPALPFCSSPRLRRPGRPPLVRVAVTDFGGLPADMLGTRRRRAQVTMTTLARHLGTFARYVASSGNWLVWFMCILLSAYTVGLVAQGSDFSPFVDVWLAIITKLSLVAVAWTAVVRAGFDRREIVFSASAITLVVAADSYAYFRPGDSDQSQTLPDIGYFFFYLLIVAAIVTLARRQRRAPGWPVLLEGAIGILGAGSVLAALLTPILYSADTTIEAGATAVVVTYPLFNAMLVLVIAGTAATQGPDPRRRWMLLVLGLMIFSATEIVYLRIGEAYVTGTSLDAGWAIGLGLVAVWIDSSSRQTGTHSHAQDSIAAVAVPVVSTGAGLGVLILASQVPVTGFAIALAATALALASLPLVSRQIVLRRQARTDDLTGLPNRRALYGDVTARITREPRRRRALLLLDLDRFKEVNDSLGHNAGDRLLVQAGIRLSDQLREDDLLARLGGDEFAILLDDVGHGEAVDFAIRVRAALAVPFTLEGIALQTGVSVGIALYPDQGSDLTGLMRKADMAMYKAKSTRSGHHVYRSNDDSHGDLRLRTLSELRLALEDDQLIVHYQPKIDLASGSVAGIEALVRWQHPTRGLLFPDQFLVLIEEAGLMHALTQRVLAVALDQAKVWTASWTGDLPLSIAVNLSASSLVDAELPERIENLLAERGLPGSVLELEITEDFLMSDRARARDILARLRANGISISIDDFGTGYSSLAYLRDLPIDELKLDQSFVFPLKDDPRAAALVKSSIELAHGLGLRMVAEGVENAATYEALAAFGCDQAQGFFISRPIPADAFDQWIADRRSVAEPVAS</sequence>
<feature type="transmembrane region" description="Helical" evidence="1">
    <location>
        <begin position="157"/>
        <end position="174"/>
    </location>
</feature>
<evidence type="ECO:0000256" key="1">
    <source>
        <dbReference type="SAM" id="Phobius"/>
    </source>
</evidence>
<dbReference type="SMART" id="SM00267">
    <property type="entry name" value="GGDEF"/>
    <property type="match status" value="1"/>
</dbReference>